<organism evidence="1 2">
    <name type="scientific">Pseudomonas phage Phabio</name>
    <dbReference type="NCBI Taxonomy" id="2006668"/>
    <lineage>
        <taxon>Viruses</taxon>
        <taxon>Duplodnaviria</taxon>
        <taxon>Heunggongvirae</taxon>
        <taxon>Uroviricota</taxon>
        <taxon>Caudoviricetes</taxon>
        <taxon>Chimalliviridae</taxon>
        <taxon>Phabiovirus</taxon>
        <taxon>Phabiovirus phabio</taxon>
    </lineage>
</organism>
<dbReference type="Proteomes" id="UP000225448">
    <property type="component" value="Segment"/>
</dbReference>
<evidence type="ECO:0000313" key="1">
    <source>
        <dbReference type="EMBL" id="ARV76991.1"/>
    </source>
</evidence>
<reference evidence="1 2" key="1">
    <citation type="submission" date="2017-05" db="EMBL/GenBank/DDBJ databases">
        <authorList>
            <person name="Song R."/>
            <person name="Chenine A.L."/>
            <person name="Ruprecht R.M."/>
        </authorList>
    </citation>
    <scope>NUCLEOTIDE SEQUENCE [LARGE SCALE GENOMIC DNA]</scope>
</reference>
<dbReference type="EMBL" id="MF042360">
    <property type="protein sequence ID" value="ARV76991.1"/>
    <property type="molecule type" value="Genomic_DNA"/>
</dbReference>
<evidence type="ECO:0000313" key="2">
    <source>
        <dbReference type="Proteomes" id="UP000225448"/>
    </source>
</evidence>
<gene>
    <name evidence="1" type="ORF">PHABIO_360</name>
</gene>
<keyword evidence="2" id="KW-1185">Reference proteome</keyword>
<name>A0A1Y0SU08_9CAUD</name>
<sequence>MSKHPEIHFEMLHLQVASIFKYYGGMVSDKWVMATYKPLTIDGVNVIEYSLEQDEATPAKRKLVITIMVEERQFTFYQNYNYGVPLDNGITYLPKQVNKDLIDLEYALSIVTEHTADQIVKA</sequence>
<accession>A0A1Y0SU08</accession>
<proteinExistence type="predicted"/>
<protein>
    <submittedName>
        <fullName evidence="1">Uncharacterized protein</fullName>
    </submittedName>
</protein>